<dbReference type="InterPro" id="IPR039329">
    <property type="entry name" value="SIAE"/>
</dbReference>
<evidence type="ECO:0000313" key="5">
    <source>
        <dbReference type="Proteomes" id="UP000198951"/>
    </source>
</evidence>
<dbReference type="STRING" id="150146.SAMN05443667_11260"/>
<reference evidence="5" key="1">
    <citation type="submission" date="2016-10" db="EMBL/GenBank/DDBJ databases">
        <authorList>
            <person name="Varghese N."/>
            <person name="Submissions S."/>
        </authorList>
    </citation>
    <scope>NUCLEOTIDE SEQUENCE [LARGE SCALE GENOMIC DNA]</scope>
    <source>
        <strain evidence="5">DSM 22376</strain>
    </source>
</reference>
<dbReference type="InterPro" id="IPR005181">
    <property type="entry name" value="SASA"/>
</dbReference>
<keyword evidence="1" id="KW-0378">Hydrolase</keyword>
<gene>
    <name evidence="4" type="ORF">SAMN05443667_11260</name>
</gene>
<dbReference type="InterPro" id="IPR008979">
    <property type="entry name" value="Galactose-bd-like_sf"/>
</dbReference>
<dbReference type="Proteomes" id="UP000198951">
    <property type="component" value="Unassembled WGS sequence"/>
</dbReference>
<dbReference type="SUPFAM" id="SSF52266">
    <property type="entry name" value="SGNH hydrolase"/>
    <property type="match status" value="1"/>
</dbReference>
<proteinExistence type="predicted"/>
<dbReference type="Pfam" id="PF03629">
    <property type="entry name" value="SASA"/>
    <property type="match status" value="2"/>
</dbReference>
<dbReference type="Gene3D" id="3.40.50.1110">
    <property type="entry name" value="SGNH hydrolase"/>
    <property type="match status" value="2"/>
</dbReference>
<protein>
    <submittedName>
        <fullName evidence="4">Sialate O-acetylesterase</fullName>
    </submittedName>
</protein>
<dbReference type="InterPro" id="IPR036514">
    <property type="entry name" value="SGNH_hydro_sf"/>
</dbReference>
<dbReference type="GO" id="GO:0001681">
    <property type="term" value="F:sialate O-acetylesterase activity"/>
    <property type="evidence" value="ECO:0007669"/>
    <property type="project" value="InterPro"/>
</dbReference>
<sequence>MKKNLALLLIICSFCANANVRLPLLFSDGMVLQRNKPIPVWGWADANEKIEIHFNKQTKTIKADKNGKWSVKLDAEIAGGPFELSLKGKNKIVIKNVLVGEVWICSGQSNMELTVKQAQNFESERNDANYPMIHHFKVENDMSTTPKEYIKSGKWEVCNKSTVGDFTGVGYFFAKKLYQELKIPIGIIHSSWGGTMVETWTSREAFENSSEFKAMISGMPYFNIDTIAKSLSKSIEDRIEKLQNGKVSQVNEKEYLEPSYSDSNWLEMNVPDLWENQGVGQLDGVVWMRKTIVLSGIDVQKGAFLKLAKIDDEDITYVNGVEIGRNNMYNVKREYTIPAGLLKEGKNTIAVRVVDNAGGGGIYGEGSDLKLITDINTIPLDGKWKYKVVKVVSSLGPNSYPTLLYNAMISPLIPYAFQGVLWYQGESNADRAFQYRKAFPLLISDWRQKWNQGDFPFYFVQLASFNAFDGNSAKGSKWAELREAQTATLQLPNTGMAVTTDIGNPMDIHPTNKQDVGNRLSAIALNTIYNKKRVFSGPVYKSMKTEGNQATLTFENIGSGLSTTDKYGFIKGFEVAGADKIFYYATAYIKNNTVIVFSDKVKNPVAVRFGWADDASDDNLYNKEDFPAAPFRTDDWEIITSSQKYRL</sequence>
<dbReference type="OrthoDB" id="9816001at2"/>
<name>A0A1H4F705_9FLAO</name>
<feature type="domain" description="Sialate O-acetylesterase" evidence="3">
    <location>
        <begin position="101"/>
        <end position="217"/>
    </location>
</feature>
<dbReference type="EMBL" id="FNRD01000012">
    <property type="protein sequence ID" value="SEA93145.1"/>
    <property type="molecule type" value="Genomic_DNA"/>
</dbReference>
<evidence type="ECO:0000256" key="1">
    <source>
        <dbReference type="ARBA" id="ARBA00022801"/>
    </source>
</evidence>
<evidence type="ECO:0000259" key="3">
    <source>
        <dbReference type="Pfam" id="PF03629"/>
    </source>
</evidence>
<keyword evidence="5" id="KW-1185">Reference proteome</keyword>
<organism evidence="4 5">
    <name type="scientific">Flavobacterium gillisiae</name>
    <dbReference type="NCBI Taxonomy" id="150146"/>
    <lineage>
        <taxon>Bacteria</taxon>
        <taxon>Pseudomonadati</taxon>
        <taxon>Bacteroidota</taxon>
        <taxon>Flavobacteriia</taxon>
        <taxon>Flavobacteriales</taxon>
        <taxon>Flavobacteriaceae</taxon>
        <taxon>Flavobacterium</taxon>
    </lineage>
</organism>
<accession>A0A1H4F705</accession>
<keyword evidence="2" id="KW-0732">Signal</keyword>
<evidence type="ECO:0000313" key="4">
    <source>
        <dbReference type="EMBL" id="SEA93145.1"/>
    </source>
</evidence>
<dbReference type="RefSeq" id="WP_091092271.1">
    <property type="nucleotide sequence ID" value="NZ_FNRD01000012.1"/>
</dbReference>
<feature type="chain" id="PRO_5011479343" evidence="2">
    <location>
        <begin position="19"/>
        <end position="647"/>
    </location>
</feature>
<feature type="domain" description="Sialate O-acetylesterase" evidence="3">
    <location>
        <begin position="405"/>
        <end position="519"/>
    </location>
</feature>
<dbReference type="AlphaFoldDB" id="A0A1H4F705"/>
<dbReference type="PANTHER" id="PTHR22901:SF0">
    <property type="entry name" value="SIALATE O-ACETYLESTERASE"/>
    <property type="match status" value="1"/>
</dbReference>
<dbReference type="SUPFAM" id="SSF49785">
    <property type="entry name" value="Galactose-binding domain-like"/>
    <property type="match status" value="1"/>
</dbReference>
<feature type="signal peptide" evidence="2">
    <location>
        <begin position="1"/>
        <end position="18"/>
    </location>
</feature>
<dbReference type="GO" id="GO:0005975">
    <property type="term" value="P:carbohydrate metabolic process"/>
    <property type="evidence" value="ECO:0007669"/>
    <property type="project" value="TreeGrafter"/>
</dbReference>
<evidence type="ECO:0000256" key="2">
    <source>
        <dbReference type="SAM" id="SignalP"/>
    </source>
</evidence>
<dbReference type="PANTHER" id="PTHR22901">
    <property type="entry name" value="SIALATE O-ACETYLESTERASE"/>
    <property type="match status" value="1"/>
</dbReference>